<name>H1DHW3_9BACT</name>
<accession>H1DHW3</accession>
<reference evidence="1 2" key="1">
    <citation type="submission" date="2012-01" db="EMBL/GenBank/DDBJ databases">
        <title>The Genome Sequence of Odoribacter laneus YIT 12061.</title>
        <authorList>
            <consortium name="The Broad Institute Genome Sequencing Platform"/>
            <person name="Earl A."/>
            <person name="Ward D."/>
            <person name="Feldgarden M."/>
            <person name="Gevers D."/>
            <person name="Morotomi M."/>
            <person name="Young S.K."/>
            <person name="Zeng Q."/>
            <person name="Gargeya S."/>
            <person name="Fitzgerald M."/>
            <person name="Haas B."/>
            <person name="Abouelleil A."/>
            <person name="Alvarado L."/>
            <person name="Arachchi H.M."/>
            <person name="Berlin A."/>
            <person name="Chapman S.B."/>
            <person name="Gearin G."/>
            <person name="Goldberg J."/>
            <person name="Griggs A."/>
            <person name="Gujja S."/>
            <person name="Hansen M."/>
            <person name="Heiman D."/>
            <person name="Howarth C."/>
            <person name="Larimer J."/>
            <person name="Lui A."/>
            <person name="MacDonald P.J.P."/>
            <person name="McCowen C."/>
            <person name="Montmayeur A."/>
            <person name="Murphy C."/>
            <person name="Neiman D."/>
            <person name="Pearson M."/>
            <person name="Priest M."/>
            <person name="Roberts A."/>
            <person name="Saif S."/>
            <person name="Shea T."/>
            <person name="Sisk P."/>
            <person name="Stolte C."/>
            <person name="Sykes S."/>
            <person name="Wortman J."/>
            <person name="Nusbaum C."/>
            <person name="Birren B."/>
        </authorList>
    </citation>
    <scope>NUCLEOTIDE SEQUENCE [LARGE SCALE GENOMIC DNA]</scope>
    <source>
        <strain evidence="1 2">YIT 12061</strain>
    </source>
</reference>
<evidence type="ECO:0000313" key="2">
    <source>
        <dbReference type="Proteomes" id="UP000004892"/>
    </source>
</evidence>
<organism evidence="1 2">
    <name type="scientific">Odoribacter laneus YIT 12061</name>
    <dbReference type="NCBI Taxonomy" id="742817"/>
    <lineage>
        <taxon>Bacteria</taxon>
        <taxon>Pseudomonadati</taxon>
        <taxon>Bacteroidota</taxon>
        <taxon>Bacteroidia</taxon>
        <taxon>Bacteroidales</taxon>
        <taxon>Odoribacteraceae</taxon>
        <taxon>Odoribacter</taxon>
    </lineage>
</organism>
<proteinExistence type="predicted"/>
<keyword evidence="2" id="KW-1185">Reference proteome</keyword>
<dbReference type="RefSeq" id="WP_009136997.1">
    <property type="nucleotide sequence ID" value="NZ_JH594596.1"/>
</dbReference>
<dbReference type="HOGENOM" id="CLU_2667493_0_0_10"/>
<sequence length="75" mass="8543">MEFTQEQISEIISEITNGEEGLQGLVKQGVENLIDSIPESVTLFWADKNGSELSANDCRTFQFCKLHKYLVFSWV</sequence>
<dbReference type="EMBL" id="ADMC01000023">
    <property type="protein sequence ID" value="EHP47242.1"/>
    <property type="molecule type" value="Genomic_DNA"/>
</dbReference>
<dbReference type="PATRIC" id="fig|742817.3.peg.1968"/>
<evidence type="ECO:0000313" key="1">
    <source>
        <dbReference type="EMBL" id="EHP47242.1"/>
    </source>
</evidence>
<dbReference type="AlphaFoldDB" id="H1DHW3"/>
<protein>
    <submittedName>
        <fullName evidence="1">Uncharacterized protein</fullName>
    </submittedName>
</protein>
<dbReference type="GeneID" id="98069411"/>
<dbReference type="Proteomes" id="UP000004892">
    <property type="component" value="Unassembled WGS sequence"/>
</dbReference>
<comment type="caution">
    <text evidence="1">The sequence shown here is derived from an EMBL/GenBank/DDBJ whole genome shotgun (WGS) entry which is preliminary data.</text>
</comment>
<gene>
    <name evidence="1" type="ORF">HMPREF9449_01849</name>
</gene>